<proteinExistence type="predicted"/>
<gene>
    <name evidence="1" type="primary">casB</name>
    <name evidence="1" type="ORF">C7I36_03380</name>
</gene>
<dbReference type="InterPro" id="IPR038287">
    <property type="entry name" value="Cse2_sf"/>
</dbReference>
<dbReference type="CDD" id="cd09731">
    <property type="entry name" value="Cse2_I-E"/>
    <property type="match status" value="1"/>
</dbReference>
<comment type="caution">
    <text evidence="1">The sequence shown here is derived from an EMBL/GenBank/DDBJ whole genome shotgun (WGS) entry which is preliminary data.</text>
</comment>
<evidence type="ECO:0000313" key="2">
    <source>
        <dbReference type="Proteomes" id="UP000242181"/>
    </source>
</evidence>
<dbReference type="NCBIfam" id="TIGR02548">
    <property type="entry name" value="casB_cse2"/>
    <property type="match status" value="1"/>
</dbReference>
<accession>A0A2P7R9R3</accession>
<name>A0A2P7R9R3_9GAMM</name>
<sequence>MAEPLSIESKHYLHGVDPKDLIKWWASLDDNRGVRARLRRVDRPDDALLTDSFFQFLSYMPLRWSEPNHLYASVMVATILAQVTHPIQGYQSFAGQLGSGENGQPVMSELRFKQLIKSRTPEEFFRRLLRAVRLLDGAVNIVSLTEGILQWYDEYTKGPDRNPVNRLSVKWARDYYLPRPKKAGYNLSNS</sequence>
<organism evidence="1 2">
    <name type="scientific">Zobellella taiwanensis</name>
    <dbReference type="NCBI Taxonomy" id="347535"/>
    <lineage>
        <taxon>Bacteria</taxon>
        <taxon>Pseudomonadati</taxon>
        <taxon>Pseudomonadota</taxon>
        <taxon>Gammaproteobacteria</taxon>
        <taxon>Aeromonadales</taxon>
        <taxon>Aeromonadaceae</taxon>
        <taxon>Zobellella</taxon>
    </lineage>
</organism>
<dbReference type="AlphaFoldDB" id="A0A2P7R9R3"/>
<keyword evidence="2" id="KW-1185">Reference proteome</keyword>
<dbReference type="InterPro" id="IPR013382">
    <property type="entry name" value="CRISPR-assoc_prot_Cse2"/>
</dbReference>
<reference evidence="1 2" key="1">
    <citation type="submission" date="2018-03" db="EMBL/GenBank/DDBJ databases">
        <title>The draft genome of Zobellella taiwanensis JCM 13381.</title>
        <authorList>
            <person name="Liu L."/>
            <person name="Li L."/>
            <person name="Wang T."/>
            <person name="Zhang X."/>
            <person name="Liang L."/>
        </authorList>
    </citation>
    <scope>NUCLEOTIDE SEQUENCE [LARGE SCALE GENOMIC DNA]</scope>
    <source>
        <strain evidence="1 2">JCM 13381</strain>
    </source>
</reference>
<dbReference type="RefSeq" id="WP_106452319.1">
    <property type="nucleotide sequence ID" value="NZ_PXYH01000003.1"/>
</dbReference>
<dbReference type="OrthoDB" id="5572740at2"/>
<dbReference type="Pfam" id="PF09485">
    <property type="entry name" value="CRISPR_Cse2"/>
    <property type="match status" value="1"/>
</dbReference>
<evidence type="ECO:0000313" key="1">
    <source>
        <dbReference type="EMBL" id="PSJ46956.1"/>
    </source>
</evidence>
<dbReference type="Proteomes" id="UP000242181">
    <property type="component" value="Unassembled WGS sequence"/>
</dbReference>
<protein>
    <submittedName>
        <fullName evidence="1">Type I-E CRISPR-associated protein Cse2/CasB</fullName>
    </submittedName>
</protein>
<dbReference type="EMBL" id="PXYH01000003">
    <property type="protein sequence ID" value="PSJ46956.1"/>
    <property type="molecule type" value="Genomic_DNA"/>
</dbReference>
<dbReference type="Gene3D" id="1.10.520.40">
    <property type="entry name" value="CRISPR-associated protein Cse2"/>
    <property type="match status" value="1"/>
</dbReference>